<dbReference type="GO" id="GO:0005783">
    <property type="term" value="C:endoplasmic reticulum"/>
    <property type="evidence" value="ECO:0007669"/>
    <property type="project" value="TreeGrafter"/>
</dbReference>
<sequence length="345" mass="40478">MLANGVIPSIKNQHPIDLKLIHDENDGDDVNAIDSATKLTMPLTANDCYELGRQAYHQKDYHHTVLWMKESLRRLDEEYNNDLSSKNDDKSRNDRVNIIEHLAFASYQLGSLQEAYEYTVDLLELNPNHERAKGNLEFFNNELNISNRLRRIRKGDTNDPDVPDENAINESKWPLEENERDTYEALCRGENRIHESIRSKLKCYYLDTSKLANKFVRLWRIKVEEAYKRPNIVLFIDFMSDYEIDVVKRLAEPRLKRATVQNYFTGQLETAKYRISKSAWLTNRDHEVVYRISRRIDAITGLEMDTAEELQVVNYGIGGHYEPHYDFARREEPRAFDSLGKLFLV</sequence>
<name>A0A1Y3ALS3_EURMA</name>
<evidence type="ECO:0000256" key="2">
    <source>
        <dbReference type="ARBA" id="ARBA00022723"/>
    </source>
</evidence>
<dbReference type="Gene3D" id="1.25.40.10">
    <property type="entry name" value="Tetratricopeptide repeat domain"/>
    <property type="match status" value="1"/>
</dbReference>
<dbReference type="AlphaFoldDB" id="A0A1Y3ALS3"/>
<dbReference type="FunFam" id="1.25.40.10:FF:000006">
    <property type="entry name" value="Prolyl 4-hydroxylase subunit alpha 2"/>
    <property type="match status" value="1"/>
</dbReference>
<evidence type="ECO:0000256" key="6">
    <source>
        <dbReference type="ARBA" id="ARBA00023004"/>
    </source>
</evidence>
<gene>
    <name evidence="9" type="ORF">BLA29_006500</name>
</gene>
<feature type="domain" description="Prolyl 4-hydroxylase alpha subunit" evidence="8">
    <location>
        <begin position="230"/>
        <end position="345"/>
    </location>
</feature>
<evidence type="ECO:0000313" key="10">
    <source>
        <dbReference type="Proteomes" id="UP000194236"/>
    </source>
</evidence>
<dbReference type="InterPro" id="IPR019734">
    <property type="entry name" value="TPR_rpt"/>
</dbReference>
<dbReference type="InterPro" id="IPR006620">
    <property type="entry name" value="Pro_4_hyd_alph"/>
</dbReference>
<evidence type="ECO:0000256" key="1">
    <source>
        <dbReference type="ARBA" id="ARBA00001961"/>
    </source>
</evidence>
<keyword evidence="10" id="KW-1185">Reference proteome</keyword>
<dbReference type="GO" id="GO:0004656">
    <property type="term" value="F:procollagen-proline 4-dioxygenase activity"/>
    <property type="evidence" value="ECO:0007669"/>
    <property type="project" value="TreeGrafter"/>
</dbReference>
<proteinExistence type="predicted"/>
<evidence type="ECO:0000256" key="7">
    <source>
        <dbReference type="PROSITE-ProRule" id="PRU00339"/>
    </source>
</evidence>
<dbReference type="InterPro" id="IPR011990">
    <property type="entry name" value="TPR-like_helical_dom_sf"/>
</dbReference>
<comment type="cofactor">
    <cofactor evidence="1">
        <name>L-ascorbate</name>
        <dbReference type="ChEBI" id="CHEBI:38290"/>
    </cofactor>
</comment>
<evidence type="ECO:0000256" key="5">
    <source>
        <dbReference type="ARBA" id="ARBA00023002"/>
    </source>
</evidence>
<dbReference type="GO" id="GO:0005506">
    <property type="term" value="F:iron ion binding"/>
    <property type="evidence" value="ECO:0007669"/>
    <property type="project" value="InterPro"/>
</dbReference>
<dbReference type="PANTHER" id="PTHR10869">
    <property type="entry name" value="PROLYL 4-HYDROXYLASE ALPHA SUBUNIT"/>
    <property type="match status" value="1"/>
</dbReference>
<keyword evidence="7" id="KW-0802">TPR repeat</keyword>
<feature type="repeat" description="TPR" evidence="7">
    <location>
        <begin position="96"/>
        <end position="129"/>
    </location>
</feature>
<keyword evidence="2" id="KW-0479">Metal-binding</keyword>
<protein>
    <submittedName>
        <fullName evidence="9">Prolyl 4-hydroxylase subunit alpha-2-like protein</fullName>
    </submittedName>
</protein>
<dbReference type="SMART" id="SM00702">
    <property type="entry name" value="P4Hc"/>
    <property type="match status" value="1"/>
</dbReference>
<dbReference type="PROSITE" id="PS50005">
    <property type="entry name" value="TPR"/>
    <property type="match status" value="1"/>
</dbReference>
<dbReference type="Pfam" id="PF23558">
    <property type="entry name" value="TPR_P4H"/>
    <property type="match status" value="1"/>
</dbReference>
<dbReference type="SUPFAM" id="SSF48452">
    <property type="entry name" value="TPR-like"/>
    <property type="match status" value="1"/>
</dbReference>
<keyword evidence="3" id="KW-0847">Vitamin C</keyword>
<organism evidence="9 10">
    <name type="scientific">Euroglyphus maynei</name>
    <name type="common">Mayne's house dust mite</name>
    <dbReference type="NCBI Taxonomy" id="6958"/>
    <lineage>
        <taxon>Eukaryota</taxon>
        <taxon>Metazoa</taxon>
        <taxon>Ecdysozoa</taxon>
        <taxon>Arthropoda</taxon>
        <taxon>Chelicerata</taxon>
        <taxon>Arachnida</taxon>
        <taxon>Acari</taxon>
        <taxon>Acariformes</taxon>
        <taxon>Sarcoptiformes</taxon>
        <taxon>Astigmata</taxon>
        <taxon>Psoroptidia</taxon>
        <taxon>Analgoidea</taxon>
        <taxon>Pyroglyphidae</taxon>
        <taxon>Pyroglyphinae</taxon>
        <taxon>Euroglyphus</taxon>
    </lineage>
</organism>
<dbReference type="GO" id="GO:0031418">
    <property type="term" value="F:L-ascorbic acid binding"/>
    <property type="evidence" value="ECO:0007669"/>
    <property type="project" value="UniProtKB-KW"/>
</dbReference>
<keyword evidence="5" id="KW-0560">Oxidoreductase</keyword>
<comment type="caution">
    <text evidence="9">The sequence shown here is derived from an EMBL/GenBank/DDBJ whole genome shotgun (WGS) entry which is preliminary data.</text>
</comment>
<keyword evidence="6" id="KW-0408">Iron</keyword>
<accession>A0A1Y3ALS3</accession>
<dbReference type="EMBL" id="MUJZ01070753">
    <property type="protein sequence ID" value="OTF69401.1"/>
    <property type="molecule type" value="Genomic_DNA"/>
</dbReference>
<dbReference type="Gene3D" id="2.60.120.620">
    <property type="entry name" value="q2cbj1_9rhob like domain"/>
    <property type="match status" value="1"/>
</dbReference>
<dbReference type="PANTHER" id="PTHR10869:SF244">
    <property type="entry name" value="PROLYL 4-HYDROXYLASE SUBUNIT ALPHA-2"/>
    <property type="match status" value="1"/>
</dbReference>
<dbReference type="OrthoDB" id="420380at2759"/>
<reference evidence="9 10" key="1">
    <citation type="submission" date="2017-03" db="EMBL/GenBank/DDBJ databases">
        <title>Genome Survey of Euroglyphus maynei.</title>
        <authorList>
            <person name="Arlian L.G."/>
            <person name="Morgan M.S."/>
            <person name="Rider S.D."/>
        </authorList>
    </citation>
    <scope>NUCLEOTIDE SEQUENCE [LARGE SCALE GENOMIC DNA]</scope>
    <source>
        <strain evidence="9">Arlian Lab</strain>
        <tissue evidence="9">Whole body</tissue>
    </source>
</reference>
<evidence type="ECO:0000256" key="3">
    <source>
        <dbReference type="ARBA" id="ARBA00022896"/>
    </source>
</evidence>
<evidence type="ECO:0000313" key="9">
    <source>
        <dbReference type="EMBL" id="OTF69401.1"/>
    </source>
</evidence>
<evidence type="ECO:0000259" key="8">
    <source>
        <dbReference type="SMART" id="SM00702"/>
    </source>
</evidence>
<dbReference type="InterPro" id="IPR045054">
    <property type="entry name" value="P4HA-like"/>
</dbReference>
<dbReference type="InterPro" id="IPR059068">
    <property type="entry name" value="TPR_P4H"/>
</dbReference>
<dbReference type="Proteomes" id="UP000194236">
    <property type="component" value="Unassembled WGS sequence"/>
</dbReference>
<evidence type="ECO:0000256" key="4">
    <source>
        <dbReference type="ARBA" id="ARBA00022964"/>
    </source>
</evidence>
<keyword evidence="4" id="KW-0223">Dioxygenase</keyword>